<evidence type="ECO:0000256" key="2">
    <source>
        <dbReference type="ARBA" id="ARBA00022729"/>
    </source>
</evidence>
<evidence type="ECO:0000256" key="1">
    <source>
        <dbReference type="ARBA" id="ARBA00008668"/>
    </source>
</evidence>
<reference evidence="4 5" key="1">
    <citation type="submission" date="2021-05" db="EMBL/GenBank/DDBJ databases">
        <title>Genome Assembly of Synthetic Allotetraploid Brassica napus Reveals Homoeologous Exchanges between Subgenomes.</title>
        <authorList>
            <person name="Davis J.T."/>
        </authorList>
    </citation>
    <scope>NUCLEOTIDE SEQUENCE [LARGE SCALE GENOMIC DNA]</scope>
    <source>
        <strain evidence="5">cv. Da-Ae</strain>
        <tissue evidence="4">Seedling</tissue>
    </source>
</reference>
<gene>
    <name evidence="4" type="ORF">HID58_058534</name>
</gene>
<evidence type="ECO:0000313" key="4">
    <source>
        <dbReference type="EMBL" id="KAH0882438.1"/>
    </source>
</evidence>
<dbReference type="PANTHER" id="PTHR45642">
    <property type="entry name" value="GDSL ESTERASE/LIPASE EXL3"/>
    <property type="match status" value="1"/>
</dbReference>
<protein>
    <submittedName>
        <fullName evidence="4">Uncharacterized protein</fullName>
    </submittedName>
</protein>
<dbReference type="Proteomes" id="UP000824890">
    <property type="component" value="Unassembled WGS sequence"/>
</dbReference>
<dbReference type="PANTHER" id="PTHR45642:SF139">
    <property type="entry name" value="SGNH HYDROLASE-TYPE ESTERASE DOMAIN-CONTAINING PROTEIN"/>
    <property type="match status" value="1"/>
</dbReference>
<feature type="chain" id="PRO_5046106654" evidence="3">
    <location>
        <begin position="26"/>
        <end position="505"/>
    </location>
</feature>
<dbReference type="Pfam" id="PF00657">
    <property type="entry name" value="Lipase_GDSL"/>
    <property type="match status" value="2"/>
</dbReference>
<organism evidence="4 5">
    <name type="scientific">Brassica napus</name>
    <name type="common">Rape</name>
    <dbReference type="NCBI Taxonomy" id="3708"/>
    <lineage>
        <taxon>Eukaryota</taxon>
        <taxon>Viridiplantae</taxon>
        <taxon>Streptophyta</taxon>
        <taxon>Embryophyta</taxon>
        <taxon>Tracheophyta</taxon>
        <taxon>Spermatophyta</taxon>
        <taxon>Magnoliopsida</taxon>
        <taxon>eudicotyledons</taxon>
        <taxon>Gunneridae</taxon>
        <taxon>Pentapetalae</taxon>
        <taxon>rosids</taxon>
        <taxon>malvids</taxon>
        <taxon>Brassicales</taxon>
        <taxon>Brassicaceae</taxon>
        <taxon>Brassiceae</taxon>
        <taxon>Brassica</taxon>
    </lineage>
</organism>
<dbReference type="InterPro" id="IPR035669">
    <property type="entry name" value="SGNH_plant_lipase-like"/>
</dbReference>
<dbReference type="CDD" id="cd01837">
    <property type="entry name" value="SGNH_plant_lipase_like"/>
    <property type="match status" value="1"/>
</dbReference>
<name>A0ABQ7ZQF6_BRANA</name>
<comment type="caution">
    <text evidence="4">The sequence shown here is derived from an EMBL/GenBank/DDBJ whole genome shotgun (WGS) entry which is preliminary data.</text>
</comment>
<dbReference type="InterPro" id="IPR050592">
    <property type="entry name" value="GDSL_lipolytic_enzyme"/>
</dbReference>
<dbReference type="Gene3D" id="3.40.50.1110">
    <property type="entry name" value="SGNH hydrolase"/>
    <property type="match status" value="2"/>
</dbReference>
<keyword evidence="5" id="KW-1185">Reference proteome</keyword>
<dbReference type="SUPFAM" id="SSF52266">
    <property type="entry name" value="SGNH hydrolase"/>
    <property type="match status" value="2"/>
</dbReference>
<feature type="signal peptide" evidence="3">
    <location>
        <begin position="1"/>
        <end position="25"/>
    </location>
</feature>
<evidence type="ECO:0000313" key="5">
    <source>
        <dbReference type="Proteomes" id="UP000824890"/>
    </source>
</evidence>
<evidence type="ECO:0000256" key="3">
    <source>
        <dbReference type="SAM" id="SignalP"/>
    </source>
</evidence>
<dbReference type="EMBL" id="JAGKQM010000014">
    <property type="protein sequence ID" value="KAH0882438.1"/>
    <property type="molecule type" value="Genomic_DNA"/>
</dbReference>
<keyword evidence="2 3" id="KW-0732">Signal</keyword>
<dbReference type="InterPro" id="IPR036514">
    <property type="entry name" value="SGNH_hydro_sf"/>
</dbReference>
<dbReference type="InterPro" id="IPR001087">
    <property type="entry name" value="GDSL"/>
</dbReference>
<comment type="similarity">
    <text evidence="1">Belongs to the 'GDSL' lipolytic enzyme family.</text>
</comment>
<sequence>MNPSHDKPILLTLFTLLQLSNPINASPSPLITALYAFGDSTVDSGNNNYIPTLFRSNHSPYGRSFPAKLSTGRFSDGKLATDFLASSLGLKSTIPAYLDPSVKPLDLLTGVSFASAGGGLDDRTAMLSLTLTMDKQWSYFEEAVRKMKSVVGELETNRVIKNAWFVISAGTNDMIYNVYDHVLGSFISVSDYQDYLLRNVEAFVQRLHDAGARRITVAGLPPIGCLPVQVTLGTVTLPRIFHKRICTENQNTDSQLYNQKLLKLNFLLSQRLRGSKILYLDIYTPIMDMIKHPHKYGLEETLKGCCGTGFLEAGPLCKSLSGTCDDVSKYLFFDSVHPTQKAYSVIATYALQKLHDAGARRITVAGLPPIGCLPVQVTLGTVTLPRIFHKRICTENQNTDSQLYNQKLLKLNFLLSQRLRGSKILYLDIYTPIMDMIKHPHKYGLEETLKGCCGTGFLEAGPLCKSLSGTCDDVSKYLFFDSVHPTQKAYSVIATYALQKLLPLL</sequence>
<accession>A0ABQ7ZQF6</accession>
<proteinExistence type="inferred from homology"/>